<evidence type="ECO:0000313" key="3">
    <source>
        <dbReference type="Proteomes" id="UP000789572"/>
    </source>
</evidence>
<keyword evidence="1" id="KW-1133">Transmembrane helix</keyword>
<keyword evidence="3" id="KW-1185">Reference proteome</keyword>
<name>A0A9N9BWY3_9GLOM</name>
<organism evidence="2 3">
    <name type="scientific">Paraglomus occultum</name>
    <dbReference type="NCBI Taxonomy" id="144539"/>
    <lineage>
        <taxon>Eukaryota</taxon>
        <taxon>Fungi</taxon>
        <taxon>Fungi incertae sedis</taxon>
        <taxon>Mucoromycota</taxon>
        <taxon>Glomeromycotina</taxon>
        <taxon>Glomeromycetes</taxon>
        <taxon>Paraglomerales</taxon>
        <taxon>Paraglomeraceae</taxon>
        <taxon>Paraglomus</taxon>
    </lineage>
</organism>
<gene>
    <name evidence="2" type="ORF">POCULU_LOCUS6381</name>
</gene>
<accession>A0A9N9BWY3</accession>
<feature type="transmembrane region" description="Helical" evidence="1">
    <location>
        <begin position="114"/>
        <end position="135"/>
    </location>
</feature>
<evidence type="ECO:0000256" key="1">
    <source>
        <dbReference type="SAM" id="Phobius"/>
    </source>
</evidence>
<dbReference type="EMBL" id="CAJVPJ010001159">
    <property type="protein sequence ID" value="CAG8578801.1"/>
    <property type="molecule type" value="Genomic_DNA"/>
</dbReference>
<feature type="transmembrane region" description="Helical" evidence="1">
    <location>
        <begin position="12"/>
        <end position="32"/>
    </location>
</feature>
<proteinExistence type="predicted"/>
<dbReference type="AlphaFoldDB" id="A0A9N9BWY3"/>
<evidence type="ECO:0000313" key="2">
    <source>
        <dbReference type="EMBL" id="CAG8578801.1"/>
    </source>
</evidence>
<reference evidence="2" key="1">
    <citation type="submission" date="2021-06" db="EMBL/GenBank/DDBJ databases">
        <authorList>
            <person name="Kallberg Y."/>
            <person name="Tangrot J."/>
            <person name="Rosling A."/>
        </authorList>
    </citation>
    <scope>NUCLEOTIDE SEQUENCE</scope>
    <source>
        <strain evidence="2">IA702</strain>
    </source>
</reference>
<comment type="caution">
    <text evidence="2">The sequence shown here is derived from an EMBL/GenBank/DDBJ whole genome shotgun (WGS) entry which is preliminary data.</text>
</comment>
<dbReference type="Proteomes" id="UP000789572">
    <property type="component" value="Unassembled WGS sequence"/>
</dbReference>
<keyword evidence="1" id="KW-0472">Membrane</keyword>
<sequence>MPDPELDTLVNCVRAIAAFAVIGAGLTLFYMIRSRDIVLSIFKLLINGIALTFAISSIKDLNDPGKPNIHEDYNPQTHSALIYVTLTTTESISFVVFALMPTMPTQTLIDESDISARASVIVGVIVVIFAAIRLIHHRCVTTFDPPNALLFTLNLFRVLLIPVHVNSDTVDADVLPVNSVEHVPSVNAMAHVPSINNVGMGHVPAGGHCKHTVDKFF</sequence>
<protein>
    <submittedName>
        <fullName evidence="2">6698_t:CDS:1</fullName>
    </submittedName>
</protein>
<feature type="transmembrane region" description="Helical" evidence="1">
    <location>
        <begin position="38"/>
        <end position="59"/>
    </location>
</feature>
<feature type="transmembrane region" description="Helical" evidence="1">
    <location>
        <begin position="80"/>
        <end position="102"/>
    </location>
</feature>
<keyword evidence="1" id="KW-0812">Transmembrane</keyword>